<evidence type="ECO:0000313" key="2">
    <source>
        <dbReference type="Proteomes" id="UP001221142"/>
    </source>
</evidence>
<name>A0AAD7BCE7_9AGAR</name>
<dbReference type="EMBL" id="JARKIF010000021">
    <property type="protein sequence ID" value="KAJ7617210.1"/>
    <property type="molecule type" value="Genomic_DNA"/>
</dbReference>
<keyword evidence="2" id="KW-1185">Reference proteome</keyword>
<dbReference type="AlphaFoldDB" id="A0AAD7BCE7"/>
<organism evidence="1 2">
    <name type="scientific">Roridomyces roridus</name>
    <dbReference type="NCBI Taxonomy" id="1738132"/>
    <lineage>
        <taxon>Eukaryota</taxon>
        <taxon>Fungi</taxon>
        <taxon>Dikarya</taxon>
        <taxon>Basidiomycota</taxon>
        <taxon>Agaricomycotina</taxon>
        <taxon>Agaricomycetes</taxon>
        <taxon>Agaricomycetidae</taxon>
        <taxon>Agaricales</taxon>
        <taxon>Marasmiineae</taxon>
        <taxon>Mycenaceae</taxon>
        <taxon>Roridomyces</taxon>
    </lineage>
</organism>
<reference evidence="1" key="1">
    <citation type="submission" date="2023-03" db="EMBL/GenBank/DDBJ databases">
        <title>Massive genome expansion in bonnet fungi (Mycena s.s.) driven by repeated elements and novel gene families across ecological guilds.</title>
        <authorList>
            <consortium name="Lawrence Berkeley National Laboratory"/>
            <person name="Harder C.B."/>
            <person name="Miyauchi S."/>
            <person name="Viragh M."/>
            <person name="Kuo A."/>
            <person name="Thoen E."/>
            <person name="Andreopoulos B."/>
            <person name="Lu D."/>
            <person name="Skrede I."/>
            <person name="Drula E."/>
            <person name="Henrissat B."/>
            <person name="Morin E."/>
            <person name="Kohler A."/>
            <person name="Barry K."/>
            <person name="LaButti K."/>
            <person name="Morin E."/>
            <person name="Salamov A."/>
            <person name="Lipzen A."/>
            <person name="Mereny Z."/>
            <person name="Hegedus B."/>
            <person name="Baldrian P."/>
            <person name="Stursova M."/>
            <person name="Weitz H."/>
            <person name="Taylor A."/>
            <person name="Grigoriev I.V."/>
            <person name="Nagy L.G."/>
            <person name="Martin F."/>
            <person name="Kauserud H."/>
        </authorList>
    </citation>
    <scope>NUCLEOTIDE SEQUENCE</scope>
    <source>
        <strain evidence="1">9284</strain>
    </source>
</reference>
<gene>
    <name evidence="1" type="ORF">FB45DRAFT_933651</name>
</gene>
<accession>A0AAD7BCE7</accession>
<comment type="caution">
    <text evidence="1">The sequence shown here is derived from an EMBL/GenBank/DDBJ whole genome shotgun (WGS) entry which is preliminary data.</text>
</comment>
<protein>
    <submittedName>
        <fullName evidence="1">Uncharacterized protein</fullName>
    </submittedName>
</protein>
<sequence>MRRPARLRKVSHPENAGWVFGGLQHGPRVPQSLDTDGNWSSAHCALGLPLGIERRPNAGQTAPNGRSTRWKDGRIARDDERSLLSCRYKVRCPTCYSSLSHPSPLSNTEPRVVVSLDGCGDDSESKMTGIGKRGGGDLAGVKDGLCRLKEHVGGLGMGL</sequence>
<dbReference type="Proteomes" id="UP001221142">
    <property type="component" value="Unassembled WGS sequence"/>
</dbReference>
<proteinExistence type="predicted"/>
<evidence type="ECO:0000313" key="1">
    <source>
        <dbReference type="EMBL" id="KAJ7617210.1"/>
    </source>
</evidence>